<evidence type="ECO:0000313" key="12">
    <source>
        <dbReference type="Proteomes" id="UP000272464"/>
    </source>
</evidence>
<gene>
    <name evidence="11" type="ORF">EJP77_15590</name>
</gene>
<feature type="signal peptide" evidence="9">
    <location>
        <begin position="1"/>
        <end position="38"/>
    </location>
</feature>
<dbReference type="InterPro" id="IPR050727">
    <property type="entry name" value="GH43_arabinanases"/>
</dbReference>
<dbReference type="Pfam" id="PF20578">
    <property type="entry name" value="aBig_2"/>
    <property type="match status" value="1"/>
</dbReference>
<evidence type="ECO:0000256" key="4">
    <source>
        <dbReference type="ARBA" id="ARBA00022801"/>
    </source>
</evidence>
<dbReference type="SUPFAM" id="SSF49899">
    <property type="entry name" value="Concanavalin A-like lectins/glucanases"/>
    <property type="match status" value="1"/>
</dbReference>
<feature type="domain" description="LamG-like jellyroll fold" evidence="10">
    <location>
        <begin position="671"/>
        <end position="805"/>
    </location>
</feature>
<keyword evidence="5" id="KW-1015">Disulfide bond</keyword>
<dbReference type="Gene3D" id="2.40.128.10">
    <property type="match status" value="1"/>
</dbReference>
<dbReference type="Pfam" id="PF16369">
    <property type="entry name" value="GH43_C"/>
    <property type="match status" value="1"/>
</dbReference>
<feature type="active site" description="Proton donor" evidence="7">
    <location>
        <position position="250"/>
    </location>
</feature>
<evidence type="ECO:0000256" key="5">
    <source>
        <dbReference type="ARBA" id="ARBA00023157"/>
    </source>
</evidence>
<dbReference type="InterPro" id="IPR006710">
    <property type="entry name" value="Glyco_hydro_43"/>
</dbReference>
<protein>
    <submittedName>
        <fullName evidence="11">Glycoside hydrolase</fullName>
    </submittedName>
</protein>
<dbReference type="Gene3D" id="2.115.10.20">
    <property type="entry name" value="Glycosyl hydrolase domain, family 43"/>
    <property type="match status" value="1"/>
</dbReference>
<dbReference type="Proteomes" id="UP000272464">
    <property type="component" value="Unassembled WGS sequence"/>
</dbReference>
<dbReference type="CDD" id="cd18832">
    <property type="entry name" value="GH43_GsAbnA-like"/>
    <property type="match status" value="1"/>
</dbReference>
<dbReference type="SUPFAM" id="SSF75005">
    <property type="entry name" value="Arabinanase/levansucrase/invertase"/>
    <property type="match status" value="1"/>
</dbReference>
<dbReference type="InterPro" id="IPR032291">
    <property type="entry name" value="Abn2_C"/>
</dbReference>
<evidence type="ECO:0000256" key="1">
    <source>
        <dbReference type="ARBA" id="ARBA00004834"/>
    </source>
</evidence>
<evidence type="ECO:0000256" key="6">
    <source>
        <dbReference type="ARBA" id="ARBA00023295"/>
    </source>
</evidence>
<evidence type="ECO:0000256" key="3">
    <source>
        <dbReference type="ARBA" id="ARBA00022729"/>
    </source>
</evidence>
<dbReference type="EMBL" id="RZNX01000007">
    <property type="protein sequence ID" value="RUT29140.1"/>
    <property type="molecule type" value="Genomic_DNA"/>
</dbReference>
<evidence type="ECO:0000259" key="10">
    <source>
        <dbReference type="SMART" id="SM00560"/>
    </source>
</evidence>
<dbReference type="AlphaFoldDB" id="A0A3S1B468"/>
<dbReference type="PANTHER" id="PTHR43301">
    <property type="entry name" value="ARABINAN ENDO-1,5-ALPHA-L-ARABINOSIDASE"/>
    <property type="match status" value="1"/>
</dbReference>
<dbReference type="InterPro" id="IPR023296">
    <property type="entry name" value="Glyco_hydro_beta-prop_sf"/>
</dbReference>
<evidence type="ECO:0000313" key="11">
    <source>
        <dbReference type="EMBL" id="RUT29140.1"/>
    </source>
</evidence>
<keyword evidence="12" id="KW-1185">Reference proteome</keyword>
<dbReference type="GO" id="GO:0005975">
    <property type="term" value="P:carbohydrate metabolic process"/>
    <property type="evidence" value="ECO:0007669"/>
    <property type="project" value="InterPro"/>
</dbReference>
<evidence type="ECO:0000256" key="2">
    <source>
        <dbReference type="ARBA" id="ARBA00009865"/>
    </source>
</evidence>
<feature type="active site" description="Proton acceptor" evidence="7">
    <location>
        <position position="63"/>
    </location>
</feature>
<keyword evidence="3 9" id="KW-0732">Signal</keyword>
<comment type="caution">
    <text evidence="11">The sequence shown here is derived from an EMBL/GenBank/DDBJ whole genome shotgun (WGS) entry which is preliminary data.</text>
</comment>
<feature type="site" description="Important for catalytic activity, responsible for pKa modulation of the active site Glu and correct orientation of both the proton donor and substrate" evidence="8">
    <location>
        <position position="197"/>
    </location>
</feature>
<evidence type="ECO:0000256" key="7">
    <source>
        <dbReference type="PIRSR" id="PIRSR606710-1"/>
    </source>
</evidence>
<sequence>MKKKKVRKVTLAAGMTALLTTAVLLPEPALISSAQAVAAETPAQITAKKPSQAPIFQDASVHDPSVIKVGDTFYVFGSHLAAAKTKDFMKWDMIASGVKDGNKLIPNVTEELRDTLSWAQSDTLWAPDVIQLADGKFYMYYNACKGDSPRSALGVAVADNVEGPYKDLGIILKSGMWGEAGADGTIYDATKHPNVVDPDVFFDKDGKLWMVYGSYSGGIFILRMDPKTGKPLPDQGYGKKLTGGNHSRIEGPYMLYSPQTDYYYLFLSFGGLDANGGYNMRVARSKTPDGPFLDADGNDMLQAKANPSLPLFDDRSVEPYGVKLMGNYLFKREIGDPGQGIGTGYVSPGHNSAYYDSKTGKYYLIFHSRFPQRGEEHEIRVHEMYMNANGWPVVAPYRYAGEASDKLTAKSINKNDIAGEYKFINHGKEITSAIKESISITLDKKGGITGDATGKWKITSSNKAEITLKGVTYSGVFTYQWNPDSQQNVLTFSALSNKGESIWGSQVMNRSDKQIVEAVQKDLSLGDTSGIYNNLTLPASGTEGAAIAWTSSAPDVISASGAVNRPAAGSGNATVTLTATITKGKAKAEKKLQVVVLQQSEGPLVASYSMDEDKGNLIQDSSANAYHGKLTGGVSWDANDAIDSNDAKSGSLNFSGKDGYVQLTGALADAEDFTFAAWVNWSGGGDWQRIFDIGNGMDSFMFLTPSQYSGVLQFTIHEQGTDQSLLSAAPLPKNEWSHVAVTLEGSTGKLYVNGKLAATNTDMSFNPKELKAADAYLGKSRFAADAYFGGRMDDVQFYNQALNEQEIGKLSEK</sequence>
<comment type="pathway">
    <text evidence="1">Glycan metabolism; L-arabinan degradation.</text>
</comment>
<dbReference type="SMART" id="SM00560">
    <property type="entry name" value="LamGL"/>
    <property type="match status" value="1"/>
</dbReference>
<dbReference type="RefSeq" id="WP_127200171.1">
    <property type="nucleotide sequence ID" value="NZ_RZNX01000007.1"/>
</dbReference>
<dbReference type="Pfam" id="PF04616">
    <property type="entry name" value="Glyco_hydro_43"/>
    <property type="match status" value="1"/>
</dbReference>
<reference evidence="11 12" key="1">
    <citation type="submission" date="2018-12" db="EMBL/GenBank/DDBJ databases">
        <authorList>
            <person name="Sun L."/>
            <person name="Chen Z."/>
        </authorList>
    </citation>
    <scope>NUCLEOTIDE SEQUENCE [LARGE SCALE GENOMIC DNA]</scope>
    <source>
        <strain evidence="11 12">3-5-3</strain>
    </source>
</reference>
<evidence type="ECO:0000256" key="8">
    <source>
        <dbReference type="PIRSR" id="PIRSR606710-2"/>
    </source>
</evidence>
<dbReference type="PANTHER" id="PTHR43301:SF3">
    <property type="entry name" value="ARABINAN ENDO-1,5-ALPHA-L-ARABINOSIDASE A-RELATED"/>
    <property type="match status" value="1"/>
</dbReference>
<accession>A0A3S1B468</accession>
<proteinExistence type="inferred from homology"/>
<dbReference type="GO" id="GO:0004553">
    <property type="term" value="F:hydrolase activity, hydrolyzing O-glycosyl compounds"/>
    <property type="evidence" value="ECO:0007669"/>
    <property type="project" value="InterPro"/>
</dbReference>
<comment type="similarity">
    <text evidence="2">Belongs to the glycosyl hydrolase 43 family.</text>
</comment>
<dbReference type="Pfam" id="PF13385">
    <property type="entry name" value="Laminin_G_3"/>
    <property type="match status" value="1"/>
</dbReference>
<name>A0A3S1B468_9BACL</name>
<dbReference type="OrthoDB" id="9801455at2"/>
<organism evidence="11 12">
    <name type="scientific">Paenibacillus zeisoli</name>
    <dbReference type="NCBI Taxonomy" id="2496267"/>
    <lineage>
        <taxon>Bacteria</taxon>
        <taxon>Bacillati</taxon>
        <taxon>Bacillota</taxon>
        <taxon>Bacilli</taxon>
        <taxon>Bacillales</taxon>
        <taxon>Paenibacillaceae</taxon>
        <taxon>Paenibacillus</taxon>
    </lineage>
</organism>
<dbReference type="Gene3D" id="2.60.120.200">
    <property type="match status" value="1"/>
</dbReference>
<dbReference type="InterPro" id="IPR006558">
    <property type="entry name" value="LamG-like"/>
</dbReference>
<feature type="chain" id="PRO_5018786142" evidence="9">
    <location>
        <begin position="39"/>
        <end position="813"/>
    </location>
</feature>
<dbReference type="InterPro" id="IPR046780">
    <property type="entry name" value="aBig_2"/>
</dbReference>
<dbReference type="InterPro" id="IPR013320">
    <property type="entry name" value="ConA-like_dom_sf"/>
</dbReference>
<keyword evidence="4 11" id="KW-0378">Hydrolase</keyword>
<keyword evidence="6" id="KW-0326">Glycosidase</keyword>
<evidence type="ECO:0000256" key="9">
    <source>
        <dbReference type="SAM" id="SignalP"/>
    </source>
</evidence>